<evidence type="ECO:0000256" key="2">
    <source>
        <dbReference type="ARBA" id="ARBA00022475"/>
    </source>
</evidence>
<dbReference type="GO" id="GO:0034204">
    <property type="term" value="P:lipid translocation"/>
    <property type="evidence" value="ECO:0007669"/>
    <property type="project" value="TreeGrafter"/>
</dbReference>
<dbReference type="InterPro" id="IPR004268">
    <property type="entry name" value="MurJ"/>
</dbReference>
<dbReference type="Proteomes" id="UP001165679">
    <property type="component" value="Unassembled WGS sequence"/>
</dbReference>
<accession>A0AA41YQG8</accession>
<protein>
    <recommendedName>
        <fullName evidence="10">Probable lipid II flippase MurJ</fullName>
    </recommendedName>
</protein>
<dbReference type="PANTHER" id="PTHR47019">
    <property type="entry name" value="LIPID II FLIPPASE MURJ"/>
    <property type="match status" value="1"/>
</dbReference>
<evidence type="ECO:0000256" key="11">
    <source>
        <dbReference type="PIRNR" id="PIRNR002869"/>
    </source>
</evidence>
<dbReference type="PANTHER" id="PTHR47019:SF1">
    <property type="entry name" value="LIPID II FLIPPASE MURJ"/>
    <property type="match status" value="1"/>
</dbReference>
<comment type="function">
    <text evidence="8 10 11">Involved in peptidoglycan biosynthesis. Transports lipid-linked peptidoglycan precursors from the inner to the outer leaflet of the cytoplasmic membrane.</text>
</comment>
<dbReference type="GO" id="GO:0071555">
    <property type="term" value="P:cell wall organization"/>
    <property type="evidence" value="ECO:0007669"/>
    <property type="project" value="UniProtKB-UniRule"/>
</dbReference>
<feature type="transmembrane region" description="Helical" evidence="10">
    <location>
        <begin position="227"/>
        <end position="243"/>
    </location>
</feature>
<feature type="transmembrane region" description="Helical" evidence="10">
    <location>
        <begin position="159"/>
        <end position="180"/>
    </location>
</feature>
<feature type="transmembrane region" description="Helical" evidence="10">
    <location>
        <begin position="352"/>
        <end position="372"/>
    </location>
</feature>
<feature type="transmembrane region" description="Helical" evidence="10">
    <location>
        <begin position="384"/>
        <end position="403"/>
    </location>
</feature>
<evidence type="ECO:0000313" key="12">
    <source>
        <dbReference type="EMBL" id="MCW3474610.1"/>
    </source>
</evidence>
<organism evidence="12 13">
    <name type="scientific">Limobrevibacterium gyesilva</name>
    <dbReference type="NCBI Taxonomy" id="2991712"/>
    <lineage>
        <taxon>Bacteria</taxon>
        <taxon>Pseudomonadati</taxon>
        <taxon>Pseudomonadota</taxon>
        <taxon>Alphaproteobacteria</taxon>
        <taxon>Acetobacterales</taxon>
        <taxon>Acetobacteraceae</taxon>
        <taxon>Limobrevibacterium</taxon>
    </lineage>
</organism>
<comment type="caution">
    <text evidence="12">The sequence shown here is derived from an EMBL/GenBank/DDBJ whole genome shotgun (WGS) entry which is preliminary data.</text>
</comment>
<evidence type="ECO:0000256" key="1">
    <source>
        <dbReference type="ARBA" id="ARBA00004651"/>
    </source>
</evidence>
<keyword evidence="10" id="KW-0997">Cell inner membrane</keyword>
<dbReference type="GO" id="GO:0008360">
    <property type="term" value="P:regulation of cell shape"/>
    <property type="evidence" value="ECO:0007669"/>
    <property type="project" value="UniProtKB-UniRule"/>
</dbReference>
<dbReference type="GO" id="GO:0009252">
    <property type="term" value="P:peptidoglycan biosynthetic process"/>
    <property type="evidence" value="ECO:0007669"/>
    <property type="project" value="UniProtKB-UniRule"/>
</dbReference>
<name>A0AA41YQG8_9PROT</name>
<keyword evidence="10 11" id="KW-0961">Cell wall biogenesis/degradation</keyword>
<evidence type="ECO:0000256" key="7">
    <source>
        <dbReference type="ARBA" id="ARBA00023136"/>
    </source>
</evidence>
<keyword evidence="7 10" id="KW-0472">Membrane</keyword>
<feature type="transmembrane region" description="Helical" evidence="10">
    <location>
        <begin position="249"/>
        <end position="266"/>
    </location>
</feature>
<comment type="similarity">
    <text evidence="9 10 11">Belongs to the MurJ/MviN family.</text>
</comment>
<evidence type="ECO:0000256" key="3">
    <source>
        <dbReference type="ARBA" id="ARBA00022692"/>
    </source>
</evidence>
<dbReference type="NCBIfam" id="TIGR01695">
    <property type="entry name" value="murJ_mviN"/>
    <property type="match status" value="1"/>
</dbReference>
<dbReference type="PRINTS" id="PR01806">
    <property type="entry name" value="VIRFACTRMVIN"/>
</dbReference>
<evidence type="ECO:0000256" key="4">
    <source>
        <dbReference type="ARBA" id="ARBA00022960"/>
    </source>
</evidence>
<gene>
    <name evidence="10 12" type="primary">murJ</name>
    <name evidence="12" type="ORF">OL599_08425</name>
</gene>
<feature type="transmembrane region" description="Helical" evidence="10">
    <location>
        <begin position="20"/>
        <end position="42"/>
    </location>
</feature>
<comment type="pathway">
    <text evidence="10">Cell wall biogenesis; peptidoglycan biosynthesis.</text>
</comment>
<keyword evidence="10 11" id="KW-0813">Transport</keyword>
<feature type="transmembrane region" description="Helical" evidence="10">
    <location>
        <begin position="315"/>
        <end position="340"/>
    </location>
</feature>
<evidence type="ECO:0000256" key="6">
    <source>
        <dbReference type="ARBA" id="ARBA00022989"/>
    </source>
</evidence>
<dbReference type="Pfam" id="PF03023">
    <property type="entry name" value="MurJ"/>
    <property type="match status" value="1"/>
</dbReference>
<keyword evidence="5 10" id="KW-0573">Peptidoglycan synthesis</keyword>
<keyword evidence="13" id="KW-1185">Reference proteome</keyword>
<dbReference type="RefSeq" id="WP_264713251.1">
    <property type="nucleotide sequence ID" value="NZ_JAPDNT010000004.1"/>
</dbReference>
<sequence>MLRGILTVGGWTMASRVLGFLRDILIAAMLGAGPVADAFFVANRLPNLFRRLFGEGAFNAAFVPAFSGLLAAEGQGAAQRFAEEAIAVMAFWLVGITVAAELFMPAVMTVLAPGFLDIPEKFALAVELSRITFPYMPLICLTALLSGVLNGLDRFAAAAAAPVVYNATSITFMLGLAGLVPTAGHALAWGVSASGVFQIALLFWAVRRAGMRLHVPRPRMTPQMRLLLKRMAPGLLGAGVTQLNLSVDVIIGSLLPAGTVSVLYYADRINQLPLGTIGVAVGTALLPTLSRQALAGEAAAAIATLNRALEYAITLTLPAALALFAVPGAIIGVLFGRGAFDAASVHLSAQALAAYAVGLPAFVLVKVLVPAFFARGDTAMPVKVGLVAVGLNLALNVAFMIPLQHLGPPLASSVAAWFNVVALAVILMRRGHMAVDVQLLRVVPRTLLAGLVMVAALWGLDHAVFAPLAGLSGLRWAGLAALVAGGLAAYGVAGQLVGAFDLRAMAGRVARRR</sequence>
<dbReference type="HAMAP" id="MF_02078">
    <property type="entry name" value="MurJ_MviN"/>
    <property type="match status" value="1"/>
</dbReference>
<keyword evidence="2 10" id="KW-1003">Cell membrane</keyword>
<reference evidence="12" key="2">
    <citation type="submission" date="2022-10" db="EMBL/GenBank/DDBJ databases">
        <authorList>
            <person name="Trinh H.N."/>
        </authorList>
    </citation>
    <scope>NUCLEOTIDE SEQUENCE</scope>
    <source>
        <strain evidence="12">RN2-1</strain>
    </source>
</reference>
<dbReference type="PIRSF" id="PIRSF002869">
    <property type="entry name" value="MviN"/>
    <property type="match status" value="1"/>
</dbReference>
<evidence type="ECO:0000256" key="8">
    <source>
        <dbReference type="ARBA" id="ARBA00060041"/>
    </source>
</evidence>
<evidence type="ECO:0000256" key="9">
    <source>
        <dbReference type="ARBA" id="ARBA00061532"/>
    </source>
</evidence>
<dbReference type="AlphaFoldDB" id="A0AA41YQG8"/>
<reference evidence="12" key="1">
    <citation type="submission" date="2022-09" db="EMBL/GenBank/DDBJ databases">
        <title>Rhodovastum sp. nov. RN2-1 isolated from soil in Seongnam, South Korea.</title>
        <authorList>
            <person name="Le N.T."/>
        </authorList>
    </citation>
    <scope>NUCLEOTIDE SEQUENCE</scope>
    <source>
        <strain evidence="12">RN2-1</strain>
    </source>
</reference>
<comment type="subcellular location">
    <subcellularLocation>
        <location evidence="10">Cell inner membrane</location>
        <topology evidence="10">Multi-pass membrane protein</topology>
    </subcellularLocation>
    <subcellularLocation>
        <location evidence="1">Cell membrane</location>
        <topology evidence="1">Multi-pass membrane protein</topology>
    </subcellularLocation>
</comment>
<dbReference type="GO" id="GO:0015648">
    <property type="term" value="F:lipid-linked peptidoglycan transporter activity"/>
    <property type="evidence" value="ECO:0007669"/>
    <property type="project" value="UniProtKB-UniRule"/>
</dbReference>
<keyword evidence="4 10" id="KW-0133">Cell shape</keyword>
<proteinExistence type="inferred from homology"/>
<dbReference type="CDD" id="cd13123">
    <property type="entry name" value="MATE_MurJ_like"/>
    <property type="match status" value="1"/>
</dbReference>
<keyword evidence="6 10" id="KW-1133">Transmembrane helix</keyword>
<feature type="transmembrane region" description="Helical" evidence="10">
    <location>
        <begin position="90"/>
        <end position="112"/>
    </location>
</feature>
<dbReference type="InterPro" id="IPR051050">
    <property type="entry name" value="Lipid_II_flippase_MurJ/MviN"/>
</dbReference>
<evidence type="ECO:0000256" key="10">
    <source>
        <dbReference type="HAMAP-Rule" id="MF_02078"/>
    </source>
</evidence>
<dbReference type="GO" id="GO:0005886">
    <property type="term" value="C:plasma membrane"/>
    <property type="evidence" value="ECO:0007669"/>
    <property type="project" value="UniProtKB-SubCell"/>
</dbReference>
<feature type="transmembrane region" description="Helical" evidence="10">
    <location>
        <begin position="439"/>
        <end position="459"/>
    </location>
</feature>
<feature type="transmembrane region" description="Helical" evidence="10">
    <location>
        <begin position="479"/>
        <end position="502"/>
    </location>
</feature>
<evidence type="ECO:0000313" key="13">
    <source>
        <dbReference type="Proteomes" id="UP001165679"/>
    </source>
</evidence>
<feature type="transmembrane region" description="Helical" evidence="10">
    <location>
        <begin position="132"/>
        <end position="152"/>
    </location>
</feature>
<evidence type="ECO:0000256" key="5">
    <source>
        <dbReference type="ARBA" id="ARBA00022984"/>
    </source>
</evidence>
<feature type="transmembrane region" description="Helical" evidence="10">
    <location>
        <begin position="409"/>
        <end position="427"/>
    </location>
</feature>
<keyword evidence="3 10" id="KW-0812">Transmembrane</keyword>
<feature type="transmembrane region" description="Helical" evidence="10">
    <location>
        <begin position="186"/>
        <end position="206"/>
    </location>
</feature>
<dbReference type="EMBL" id="JAPDNT010000004">
    <property type="protein sequence ID" value="MCW3474610.1"/>
    <property type="molecule type" value="Genomic_DNA"/>
</dbReference>